<dbReference type="InterPro" id="IPR034660">
    <property type="entry name" value="DinB/YfiT-like"/>
</dbReference>
<dbReference type="InterPro" id="IPR010872">
    <property type="entry name" value="MDMPI_C-term_domain"/>
</dbReference>
<dbReference type="SUPFAM" id="SSF109854">
    <property type="entry name" value="DinB/YfiT-like putative metalloenzymes"/>
    <property type="match status" value="1"/>
</dbReference>
<dbReference type="GO" id="GO:0046872">
    <property type="term" value="F:metal ion binding"/>
    <property type="evidence" value="ECO:0007669"/>
    <property type="project" value="InterPro"/>
</dbReference>
<dbReference type="Pfam" id="PF11716">
    <property type="entry name" value="MDMPI_N"/>
    <property type="match status" value="1"/>
</dbReference>
<dbReference type="AlphaFoldDB" id="A0A076F1G9"/>
<gene>
    <name evidence="3" type="ORF">EP51_46570</name>
</gene>
<reference evidence="3 4" key="1">
    <citation type="submission" date="2014-07" db="EMBL/GenBank/DDBJ databases">
        <title>Genome Sequence of Rhodococcus opacus Strain R7, a Biodegrader of Mono- and Polycyclic Aromatic Hydrocarbons.</title>
        <authorList>
            <person name="Di Gennaro P."/>
            <person name="Zampolli J."/>
            <person name="Presti I."/>
            <person name="Cappelletti M."/>
            <person name="D'Ursi P."/>
            <person name="Orro A."/>
            <person name="Mezzelani A."/>
            <person name="Milanesi L."/>
        </authorList>
    </citation>
    <scope>NUCLEOTIDE SEQUENCE [LARGE SCALE GENOMIC DNA]</scope>
    <source>
        <strain evidence="3 4">R7</strain>
        <plasmid evidence="3">pPDG4</plasmid>
    </source>
</reference>
<dbReference type="InterPro" id="IPR017517">
    <property type="entry name" value="Maleyloyr_isom"/>
</dbReference>
<dbReference type="InterPro" id="IPR024344">
    <property type="entry name" value="MDMPI_metal-binding"/>
</dbReference>
<keyword evidence="3" id="KW-0614">Plasmid</keyword>
<dbReference type="NCBIfam" id="TIGR03083">
    <property type="entry name" value="maleylpyruvate isomerase family mycothiol-dependent enzyme"/>
    <property type="match status" value="1"/>
</dbReference>
<evidence type="ECO:0000259" key="1">
    <source>
        <dbReference type="Pfam" id="PF07398"/>
    </source>
</evidence>
<evidence type="ECO:0000313" key="4">
    <source>
        <dbReference type="Proteomes" id="UP000028488"/>
    </source>
</evidence>
<dbReference type="Proteomes" id="UP000028488">
    <property type="component" value="Plasmid pPDG4"/>
</dbReference>
<sequence>MGFQDLDVSERLLIARRGTAYFAQRLAELSDEQLSEPTGLAGWSRRHLVAHVGYNAAALCRLLDWAASGVQTPMYASAEQRGREIAEGATLSAAALRNLFDHTVARLDEKWRTLPASAWDAQVRTAQGRTVPASETAWMRTREVWIHAVDLGNGGRFGDFPDIVLESLLTDIVGMWRRKDLGAGLIVTVDGGEPVAVQPDSPPVGKVSGPLAAVVRWAAGRGTVGMSIDGDLQAPPRWL</sequence>
<proteinExistence type="predicted"/>
<feature type="domain" description="Mycothiol-dependent maleylpyruvate isomerase metal-binding" evidence="2">
    <location>
        <begin position="16"/>
        <end position="151"/>
    </location>
</feature>
<feature type="domain" description="MDMPI C-terminal" evidence="1">
    <location>
        <begin position="165"/>
        <end position="237"/>
    </location>
</feature>
<dbReference type="Pfam" id="PF07398">
    <property type="entry name" value="MDMPI_C"/>
    <property type="match status" value="1"/>
</dbReference>
<dbReference type="InterPro" id="IPR036527">
    <property type="entry name" value="SCP2_sterol-bd_dom_sf"/>
</dbReference>
<dbReference type="SUPFAM" id="SSF55718">
    <property type="entry name" value="SCP-like"/>
    <property type="match status" value="1"/>
</dbReference>
<organism evidence="3 4">
    <name type="scientific">Rhodococcus opacus</name>
    <name type="common">Nocardia opaca</name>
    <dbReference type="NCBI Taxonomy" id="37919"/>
    <lineage>
        <taxon>Bacteria</taxon>
        <taxon>Bacillati</taxon>
        <taxon>Actinomycetota</taxon>
        <taxon>Actinomycetes</taxon>
        <taxon>Mycobacteriales</taxon>
        <taxon>Nocardiaceae</taxon>
        <taxon>Rhodococcus</taxon>
    </lineage>
</organism>
<keyword evidence="3" id="KW-0413">Isomerase</keyword>
<accession>A0A076F1G9</accession>
<geneLocation type="plasmid" evidence="3 4">
    <name>pPDG4</name>
</geneLocation>
<dbReference type="Gene3D" id="1.20.120.450">
    <property type="entry name" value="dinb family like domain"/>
    <property type="match status" value="1"/>
</dbReference>
<dbReference type="GO" id="GO:0016853">
    <property type="term" value="F:isomerase activity"/>
    <property type="evidence" value="ECO:0007669"/>
    <property type="project" value="UniProtKB-KW"/>
</dbReference>
<evidence type="ECO:0000259" key="2">
    <source>
        <dbReference type="Pfam" id="PF11716"/>
    </source>
</evidence>
<evidence type="ECO:0000313" key="3">
    <source>
        <dbReference type="EMBL" id="AII11453.1"/>
    </source>
</evidence>
<name>A0A076F1G9_RHOOP</name>
<dbReference type="Gene3D" id="3.30.1050.20">
    <property type="match status" value="1"/>
</dbReference>
<dbReference type="EMBL" id="CP008951">
    <property type="protein sequence ID" value="AII11453.1"/>
    <property type="molecule type" value="Genomic_DNA"/>
</dbReference>
<protein>
    <submittedName>
        <fullName evidence="3">Maleylpyruvate isomerase</fullName>
    </submittedName>
</protein>
<dbReference type="RefSeq" id="WP_128644271.1">
    <property type="nucleotide sequence ID" value="NZ_CP008951.1"/>
</dbReference>
<keyword evidence="3" id="KW-0670">Pyruvate</keyword>